<reference evidence="1" key="1">
    <citation type="submission" date="2017-05" db="UniProtKB">
        <authorList>
            <consortium name="EnsemblMetazoa"/>
        </authorList>
    </citation>
    <scope>IDENTIFICATION</scope>
</reference>
<accession>A0A1X7VX61</accession>
<dbReference type="InParanoid" id="A0A1X7VX61"/>
<evidence type="ECO:0000313" key="1">
    <source>
        <dbReference type="EnsemblMetazoa" id="Aqu2.1.43998_001"/>
    </source>
</evidence>
<organism evidence="1">
    <name type="scientific">Amphimedon queenslandica</name>
    <name type="common">Sponge</name>
    <dbReference type="NCBI Taxonomy" id="400682"/>
    <lineage>
        <taxon>Eukaryota</taxon>
        <taxon>Metazoa</taxon>
        <taxon>Porifera</taxon>
        <taxon>Demospongiae</taxon>
        <taxon>Heteroscleromorpha</taxon>
        <taxon>Haplosclerida</taxon>
        <taxon>Niphatidae</taxon>
        <taxon>Amphimedon</taxon>
    </lineage>
</organism>
<proteinExistence type="predicted"/>
<sequence>GYVYKYYSTTTVSHWLVLPCTVQCIAIAGTRISHVFEQYIKGCWQKGR</sequence>
<dbReference type="AlphaFoldDB" id="A0A1X7VX61"/>
<protein>
    <submittedName>
        <fullName evidence="1">Uncharacterized protein</fullName>
    </submittedName>
</protein>
<name>A0A1X7VX61_AMPQE</name>
<dbReference type="EnsemblMetazoa" id="Aqu2.1.43998_001">
    <property type="protein sequence ID" value="Aqu2.1.43998_001"/>
    <property type="gene ID" value="Aqu2.1.43998"/>
</dbReference>